<gene>
    <name evidence="1" type="ORF">CBW46_016705</name>
</gene>
<dbReference type="Proteomes" id="UP000214746">
    <property type="component" value="Unassembled WGS sequence"/>
</dbReference>
<protein>
    <submittedName>
        <fullName evidence="1">Uncharacterized protein</fullName>
    </submittedName>
</protein>
<dbReference type="AlphaFoldDB" id="A0A2W1N7H6"/>
<reference evidence="1" key="1">
    <citation type="submission" date="2018-06" db="EMBL/GenBank/DDBJ databases">
        <title>Paenibacillus xerothermodurans sp. nov. an extremely dry heat resistant spore forming bacterium isolated from the soil of Cape Canaveral, Florida.</title>
        <authorList>
            <person name="Seuylemezian A."/>
            <person name="Kaur N."/>
            <person name="Patil P."/>
            <person name="Patil P."/>
            <person name="Mayilraj S."/>
            <person name="Vaishampayan P."/>
        </authorList>
    </citation>
    <scope>NUCLEOTIDE SEQUENCE [LARGE SCALE GENOMIC DNA]</scope>
    <source>
        <strain evidence="1">ATCC 27380</strain>
    </source>
</reference>
<proteinExistence type="predicted"/>
<comment type="caution">
    <text evidence="1">The sequence shown here is derived from an EMBL/GenBank/DDBJ whole genome shotgun (WGS) entry which is preliminary data.</text>
</comment>
<evidence type="ECO:0000313" key="2">
    <source>
        <dbReference type="Proteomes" id="UP000214746"/>
    </source>
</evidence>
<dbReference type="EMBL" id="NHRJ02000013">
    <property type="protein sequence ID" value="PZE19784.1"/>
    <property type="molecule type" value="Genomic_DNA"/>
</dbReference>
<accession>A0A2W1N7H6</accession>
<evidence type="ECO:0000313" key="1">
    <source>
        <dbReference type="EMBL" id="PZE19784.1"/>
    </source>
</evidence>
<organism evidence="1 2">
    <name type="scientific">Paenibacillus xerothermodurans</name>
    <dbReference type="NCBI Taxonomy" id="1977292"/>
    <lineage>
        <taxon>Bacteria</taxon>
        <taxon>Bacillati</taxon>
        <taxon>Bacillota</taxon>
        <taxon>Bacilli</taxon>
        <taxon>Bacillales</taxon>
        <taxon>Paenibacillaceae</taxon>
        <taxon>Paenibacillus</taxon>
    </lineage>
</organism>
<name>A0A2W1N7H6_PAEXE</name>
<sequence>MDRACEDGVGLGRLCASASFSDRWVLLVASLLLLQWKQQAAQRRTLSFLQNLLSPSPVGRPREHIRINTPVV</sequence>
<keyword evidence="2" id="KW-1185">Reference proteome</keyword>